<dbReference type="Proteomes" id="UP001549119">
    <property type="component" value="Unassembled WGS sequence"/>
</dbReference>
<keyword evidence="4" id="KW-1185">Reference proteome</keyword>
<protein>
    <submittedName>
        <fullName evidence="3">Purine-binding chemotaxis protein CheW</fullName>
    </submittedName>
</protein>
<gene>
    <name evidence="3" type="ORF">ABIC20_002735</name>
</gene>
<dbReference type="Pfam" id="PF01584">
    <property type="entry name" value="CheW"/>
    <property type="match status" value="1"/>
</dbReference>
<dbReference type="InterPro" id="IPR039315">
    <property type="entry name" value="CheW"/>
</dbReference>
<dbReference type="SMART" id="SM00260">
    <property type="entry name" value="CheW"/>
    <property type="match status" value="1"/>
</dbReference>
<dbReference type="RefSeq" id="WP_209650885.1">
    <property type="nucleotide sequence ID" value="NZ_JBEPNV010000001.1"/>
</dbReference>
<evidence type="ECO:0000313" key="4">
    <source>
        <dbReference type="Proteomes" id="UP001549119"/>
    </source>
</evidence>
<accession>A0ABV2NG33</accession>
<dbReference type="PANTHER" id="PTHR22617:SF23">
    <property type="entry name" value="CHEMOTAXIS PROTEIN CHEW"/>
    <property type="match status" value="1"/>
</dbReference>
<comment type="caution">
    <text evidence="3">The sequence shown here is derived from an EMBL/GenBank/DDBJ whole genome shotgun (WGS) entry which is preliminary data.</text>
</comment>
<dbReference type="InterPro" id="IPR036061">
    <property type="entry name" value="CheW-like_dom_sf"/>
</dbReference>
<dbReference type="PROSITE" id="PS50851">
    <property type="entry name" value="CHEW"/>
    <property type="match status" value="1"/>
</dbReference>
<dbReference type="Gene3D" id="2.40.50.180">
    <property type="entry name" value="CheA-289, Domain 4"/>
    <property type="match status" value="1"/>
</dbReference>
<organism evidence="3 4">
    <name type="scientific">Methylobacterium radiotolerans</name>
    <dbReference type="NCBI Taxonomy" id="31998"/>
    <lineage>
        <taxon>Bacteria</taxon>
        <taxon>Pseudomonadati</taxon>
        <taxon>Pseudomonadota</taxon>
        <taxon>Alphaproteobacteria</taxon>
        <taxon>Hyphomicrobiales</taxon>
        <taxon>Methylobacteriaceae</taxon>
        <taxon>Methylobacterium</taxon>
    </lineage>
</organism>
<evidence type="ECO:0000256" key="1">
    <source>
        <dbReference type="SAM" id="MobiDB-lite"/>
    </source>
</evidence>
<feature type="region of interest" description="Disordered" evidence="1">
    <location>
        <begin position="1"/>
        <end position="51"/>
    </location>
</feature>
<dbReference type="EMBL" id="JBEPNW010000002">
    <property type="protein sequence ID" value="MET3865426.1"/>
    <property type="molecule type" value="Genomic_DNA"/>
</dbReference>
<name>A0ABV2NG33_9HYPH</name>
<dbReference type="Gene3D" id="2.30.30.40">
    <property type="entry name" value="SH3 Domains"/>
    <property type="match status" value="1"/>
</dbReference>
<feature type="compositionally biased region" description="Low complexity" evidence="1">
    <location>
        <begin position="7"/>
        <end position="20"/>
    </location>
</feature>
<proteinExistence type="predicted"/>
<reference evidence="3 4" key="1">
    <citation type="submission" date="2024-06" db="EMBL/GenBank/DDBJ databases">
        <title>Genomics of switchgrass bacterial isolates.</title>
        <authorList>
            <person name="Shade A."/>
        </authorList>
    </citation>
    <scope>NUCLEOTIDE SEQUENCE [LARGE SCALE GENOMIC DNA]</scope>
    <source>
        <strain evidence="3 4">PvP084</strain>
    </source>
</reference>
<dbReference type="SUPFAM" id="SSF50341">
    <property type="entry name" value="CheW-like"/>
    <property type="match status" value="1"/>
</dbReference>
<sequence length="193" mass="19879">MSGGVTSGVMSGVTRGVTRGSPGSGPQAGAQSDAQVGAQPGARVGGPAGQRGGRQVVMFRIGTESFALEAGMVREIIDPIPATRVAGAWAHVDRIVNVRGNVVPLADIRGRFGMPAAADSPDTRFLVLEVAVAGDPVVVALVADKVFAVTEVDPADCEAVPPVGTTWRPEYIRAIVKAGDDFIIVPDLEQILN</sequence>
<dbReference type="PANTHER" id="PTHR22617">
    <property type="entry name" value="CHEMOTAXIS SENSOR HISTIDINE KINASE-RELATED"/>
    <property type="match status" value="1"/>
</dbReference>
<feature type="domain" description="CheW-like" evidence="2">
    <location>
        <begin position="53"/>
        <end position="193"/>
    </location>
</feature>
<dbReference type="InterPro" id="IPR002545">
    <property type="entry name" value="CheW-lke_dom"/>
</dbReference>
<evidence type="ECO:0000259" key="2">
    <source>
        <dbReference type="PROSITE" id="PS50851"/>
    </source>
</evidence>
<evidence type="ECO:0000313" key="3">
    <source>
        <dbReference type="EMBL" id="MET3865426.1"/>
    </source>
</evidence>